<reference evidence="1" key="1">
    <citation type="submission" date="2019-03" db="EMBL/GenBank/DDBJ databases">
        <title>Largest Complete Mitochondrial Genome of a Gymnosperm, Sitka Spruce (Picea sitchensis), Indicates Complex Physical Structure.</title>
        <authorList>
            <person name="Jackman S.D."/>
            <person name="Coombe L."/>
            <person name="Warren R."/>
            <person name="Kirk H."/>
            <person name="Trinh E."/>
            <person name="McLeod T."/>
            <person name="Pleasance S."/>
            <person name="Pandoh P."/>
            <person name="Zhao Y."/>
            <person name="Coope R."/>
            <person name="Bousquet J."/>
            <person name="Bohlmann J.C."/>
            <person name="Jones S.J.M."/>
            <person name="Birol I."/>
        </authorList>
    </citation>
    <scope>NUCLEOTIDE SEQUENCE</scope>
    <source>
        <strain evidence="1">Q903</strain>
    </source>
</reference>
<gene>
    <name evidence="1" type="primary">orf06853</name>
    <name evidence="1" type="ORF">Q903MT_gene6799</name>
</gene>
<proteinExistence type="predicted"/>
<keyword evidence="1" id="KW-0496">Mitochondrion</keyword>
<organism evidence="1">
    <name type="scientific">Picea sitchensis</name>
    <name type="common">Sitka spruce</name>
    <name type="synonym">Pinus sitchensis</name>
    <dbReference type="NCBI Taxonomy" id="3332"/>
    <lineage>
        <taxon>Eukaryota</taxon>
        <taxon>Viridiplantae</taxon>
        <taxon>Streptophyta</taxon>
        <taxon>Embryophyta</taxon>
        <taxon>Tracheophyta</taxon>
        <taxon>Spermatophyta</taxon>
        <taxon>Pinopsida</taxon>
        <taxon>Pinidae</taxon>
        <taxon>Conifers I</taxon>
        <taxon>Pinales</taxon>
        <taxon>Pinaceae</taxon>
        <taxon>Picea</taxon>
    </lineage>
</organism>
<geneLocation type="mitochondrion" evidence="1"/>
<sequence length="94" mass="10146">MRISYPHLLCASLMRYAISASRLSALLSILLESSKLAPIRSNSSKLAPIRKSLGSSPIQNPIDPTELDPYVVDPIRVPIAADPDPELPVLEPAS</sequence>
<name>A0A6B9XV06_PICSI</name>
<evidence type="ECO:0000313" key="1">
    <source>
        <dbReference type="EMBL" id="QHR92751.1"/>
    </source>
</evidence>
<dbReference type="AlphaFoldDB" id="A0A6B9XV06"/>
<accession>A0A6B9XV06</accession>
<protein>
    <submittedName>
        <fullName evidence="1">Uncharacterized protein</fullName>
    </submittedName>
</protein>
<dbReference type="EMBL" id="MK697705">
    <property type="protein sequence ID" value="QHR92751.1"/>
    <property type="molecule type" value="Genomic_DNA"/>
</dbReference>